<proteinExistence type="predicted"/>
<comment type="caution">
    <text evidence="3">The sequence shown here is derived from an EMBL/GenBank/DDBJ whole genome shotgun (WGS) entry which is preliminary data.</text>
</comment>
<feature type="coiled-coil region" evidence="1">
    <location>
        <begin position="191"/>
        <end position="239"/>
    </location>
</feature>
<evidence type="ECO:0000256" key="2">
    <source>
        <dbReference type="SAM" id="MobiDB-lite"/>
    </source>
</evidence>
<dbReference type="EMBL" id="AYEU01000015">
    <property type="protein sequence ID" value="ESK47495.1"/>
    <property type="molecule type" value="Genomic_DNA"/>
</dbReference>
<gene>
    <name evidence="3" type="ORF">P255_02977</name>
</gene>
<dbReference type="HOGENOM" id="CLU_917112_0_0_6"/>
<dbReference type="AlphaFoldDB" id="V2UFQ8"/>
<name>V2UFQ8_9GAMM</name>
<evidence type="ECO:0000256" key="1">
    <source>
        <dbReference type="SAM" id="Coils"/>
    </source>
</evidence>
<accession>V2UFQ8</accession>
<dbReference type="RefSeq" id="WP_004904483.1">
    <property type="nucleotide sequence ID" value="NZ_BBTI01000016.1"/>
</dbReference>
<keyword evidence="1" id="KW-0175">Coiled coil</keyword>
<dbReference type="Proteomes" id="UP000018418">
    <property type="component" value="Unassembled WGS sequence"/>
</dbReference>
<keyword evidence="4" id="KW-1185">Reference proteome</keyword>
<dbReference type="PATRIC" id="fig|1341683.3.peg.2938"/>
<evidence type="ECO:0000313" key="4">
    <source>
        <dbReference type="Proteomes" id="UP000018418"/>
    </source>
</evidence>
<sequence>MPEPNSQKPPLDRAAFCFKASPFSVGTTNAGEGKPPVRTFNGTAYSGEVIENHHYWGNVIFDLDSMQIATPLAALLEHNTGKRIGVVKSFIKDYAKGLQVSGVFLSNEDAQEVAQDSDDEFPWQMSVFIDPQSTEFIEKGSVNVNGREIQAPVVVFRGGVIREISFCVLGADSNTSAVAASHQSKKFNQQQDGEMTELEKANARITELEKERNDAVAAKDTAEAELKQFKDQKRESDIKSLETELNTQFSEADKKAYTAMDDTAFAFNSNQLRQFSANKSKQGNGLPDYLFKQQANSQQQQNNQGGNGGGNQPKKFSLSEAAAKRNKS</sequence>
<feature type="compositionally biased region" description="Low complexity" evidence="2">
    <location>
        <begin position="293"/>
        <end position="304"/>
    </location>
</feature>
<evidence type="ECO:0008006" key="5">
    <source>
        <dbReference type="Google" id="ProtNLM"/>
    </source>
</evidence>
<dbReference type="OrthoDB" id="6679810at2"/>
<protein>
    <recommendedName>
        <fullName evidence="5">HK97 family phage prohead protease</fullName>
    </recommendedName>
</protein>
<evidence type="ECO:0000313" key="3">
    <source>
        <dbReference type="EMBL" id="ESK47495.1"/>
    </source>
</evidence>
<feature type="region of interest" description="Disordered" evidence="2">
    <location>
        <begin position="278"/>
        <end position="328"/>
    </location>
</feature>
<reference evidence="3 4" key="1">
    <citation type="submission" date="2013-10" db="EMBL/GenBank/DDBJ databases">
        <title>The Genome Sequence of Acinetobacter brisouii CIP 110357.</title>
        <authorList>
            <consortium name="The Broad Institute Genomics Platform"/>
            <consortium name="The Broad Institute Genome Sequencing Center for Infectious Disease"/>
            <person name="Cerqueira G."/>
            <person name="Feldgarden M."/>
            <person name="Courvalin P."/>
            <person name="Grillot-Courvalin C."/>
            <person name="Clermont D."/>
            <person name="Rocha E."/>
            <person name="Yoon E.-J."/>
            <person name="Nemec A."/>
            <person name="Young S.K."/>
            <person name="Zeng Q."/>
            <person name="Gargeya S."/>
            <person name="Fitzgerald M."/>
            <person name="Abouelleil A."/>
            <person name="Alvarado L."/>
            <person name="Berlin A.M."/>
            <person name="Chapman S.B."/>
            <person name="Gainer-Dewar J."/>
            <person name="Goldberg J."/>
            <person name="Gnerre S."/>
            <person name="Griggs A."/>
            <person name="Gujja S."/>
            <person name="Hansen M."/>
            <person name="Howarth C."/>
            <person name="Imamovic A."/>
            <person name="Ireland A."/>
            <person name="Larimer J."/>
            <person name="McCowan C."/>
            <person name="Murphy C."/>
            <person name="Pearson M."/>
            <person name="Poon T.W."/>
            <person name="Priest M."/>
            <person name="Roberts A."/>
            <person name="Saif S."/>
            <person name="Shea T."/>
            <person name="Sykes S."/>
            <person name="Wortman J."/>
            <person name="Nusbaum C."/>
            <person name="Birren B."/>
        </authorList>
    </citation>
    <scope>NUCLEOTIDE SEQUENCE [LARGE SCALE GENOMIC DNA]</scope>
    <source>
        <strain evidence="3 4">CIP 110357</strain>
    </source>
</reference>
<organism evidence="3 4">
    <name type="scientific">Acinetobacter brisouii CIP 110357</name>
    <dbReference type="NCBI Taxonomy" id="1341683"/>
    <lineage>
        <taxon>Bacteria</taxon>
        <taxon>Pseudomonadati</taxon>
        <taxon>Pseudomonadota</taxon>
        <taxon>Gammaproteobacteria</taxon>
        <taxon>Moraxellales</taxon>
        <taxon>Moraxellaceae</taxon>
        <taxon>Acinetobacter</taxon>
    </lineage>
</organism>